<accession>A0A3N0C1Q7</accession>
<dbReference type="EMBL" id="RBED01000088">
    <property type="protein sequence ID" value="RNL56338.1"/>
    <property type="molecule type" value="Genomic_DNA"/>
</dbReference>
<dbReference type="Proteomes" id="UP000273807">
    <property type="component" value="Unassembled WGS sequence"/>
</dbReference>
<sequence length="255" mass="28900">MASAQQPPIERVLQHRISPARLAPYIRETPSLQEAIRLYRWNIDLSGAVYEAMHVFEVVLRNAIDEELCSWNSSQLDPATGRLHSSDWLIDPSALLLRIAGRDIPDAKRRAFKSTKRRPQGLREPLHEDILAAMSLGTWRFILPGRHDAGKQRLWDEAVRKAFPHLTRTSQELERAVEGVYHLRNRVAHLEPIINSNVPAQLVNMRTVIGAIDPQLLSWFTSTERISTTLTMRPSPGSHGTVRPTKPRNRSPGNA</sequence>
<comment type="caution">
    <text evidence="2">The sequence shown here is derived from an EMBL/GenBank/DDBJ whole genome shotgun (WGS) entry which is preliminary data.</text>
</comment>
<dbReference type="RefSeq" id="WP_123255102.1">
    <property type="nucleotide sequence ID" value="NZ_RBED01000088.1"/>
</dbReference>
<protein>
    <recommendedName>
        <fullName evidence="4">Abi-like protein</fullName>
    </recommendedName>
</protein>
<evidence type="ECO:0000313" key="2">
    <source>
        <dbReference type="EMBL" id="RNL56338.1"/>
    </source>
</evidence>
<gene>
    <name evidence="2" type="ORF">D7003_08880</name>
</gene>
<dbReference type="AlphaFoldDB" id="A0A3N0C1Q7"/>
<organism evidence="2 3">
    <name type="scientific">Arthrobacter oryzae</name>
    <dbReference type="NCBI Taxonomy" id="409290"/>
    <lineage>
        <taxon>Bacteria</taxon>
        <taxon>Bacillati</taxon>
        <taxon>Actinomycetota</taxon>
        <taxon>Actinomycetes</taxon>
        <taxon>Micrococcales</taxon>
        <taxon>Micrococcaceae</taxon>
        <taxon>Arthrobacter</taxon>
    </lineage>
</organism>
<keyword evidence="3" id="KW-1185">Reference proteome</keyword>
<dbReference type="OrthoDB" id="3418622at2"/>
<reference evidence="2 3" key="1">
    <citation type="submission" date="2018-10" db="EMBL/GenBank/DDBJ databases">
        <title>Genome sequencing of Arthrobacter oryzae TNB02.</title>
        <authorList>
            <person name="Cho Y.-J."/>
            <person name="Cho A."/>
            <person name="Kim O.-S."/>
        </authorList>
    </citation>
    <scope>NUCLEOTIDE SEQUENCE [LARGE SCALE GENOMIC DNA]</scope>
    <source>
        <strain evidence="2 3">TNB02</strain>
    </source>
</reference>
<name>A0A3N0C1Q7_9MICC</name>
<evidence type="ECO:0008006" key="4">
    <source>
        <dbReference type="Google" id="ProtNLM"/>
    </source>
</evidence>
<evidence type="ECO:0000313" key="3">
    <source>
        <dbReference type="Proteomes" id="UP000273807"/>
    </source>
</evidence>
<evidence type="ECO:0000256" key="1">
    <source>
        <dbReference type="SAM" id="MobiDB-lite"/>
    </source>
</evidence>
<proteinExistence type="predicted"/>
<feature type="region of interest" description="Disordered" evidence="1">
    <location>
        <begin position="228"/>
        <end position="255"/>
    </location>
</feature>